<dbReference type="RefSeq" id="WP_131285152.1">
    <property type="nucleotide sequence ID" value="NZ_RXLP01000026.1"/>
</dbReference>
<organism evidence="2 3">
    <name type="scientific">Alloscardovia theropitheci</name>
    <dbReference type="NCBI Taxonomy" id="2496842"/>
    <lineage>
        <taxon>Bacteria</taxon>
        <taxon>Bacillati</taxon>
        <taxon>Actinomycetota</taxon>
        <taxon>Actinomycetes</taxon>
        <taxon>Bifidobacteriales</taxon>
        <taxon>Bifidobacteriaceae</taxon>
        <taxon>Alloscardovia</taxon>
    </lineage>
</organism>
<keyword evidence="1" id="KW-0472">Membrane</keyword>
<feature type="transmembrane region" description="Helical" evidence="1">
    <location>
        <begin position="193"/>
        <end position="211"/>
    </location>
</feature>
<keyword evidence="1" id="KW-0812">Transmembrane</keyword>
<feature type="transmembrane region" description="Helical" evidence="1">
    <location>
        <begin position="75"/>
        <end position="95"/>
    </location>
</feature>
<feature type="transmembrane region" description="Helical" evidence="1">
    <location>
        <begin position="107"/>
        <end position="125"/>
    </location>
</feature>
<evidence type="ECO:0000313" key="3">
    <source>
        <dbReference type="Proteomes" id="UP000291289"/>
    </source>
</evidence>
<proteinExistence type="predicted"/>
<reference evidence="2 3" key="1">
    <citation type="submission" date="2018-12" db="EMBL/GenBank/DDBJ databases">
        <title>Alloscrdovia theropitheci sp. nov: a novel taxon from the feces of the bleeding-herat monkey (Theropithecus geleda).</title>
        <authorList>
            <person name="Modesto M."/>
        </authorList>
    </citation>
    <scope>NUCLEOTIDE SEQUENCE [LARGE SCALE GENOMIC DNA]</scope>
    <source>
        <strain evidence="2 3">GLDI4/2</strain>
    </source>
</reference>
<dbReference type="AlphaFoldDB" id="A0A4R0QNP2"/>
<feature type="transmembrane region" description="Helical" evidence="1">
    <location>
        <begin position="165"/>
        <end position="187"/>
    </location>
</feature>
<accession>A0A4R0QNP2</accession>
<evidence type="ECO:0000313" key="2">
    <source>
        <dbReference type="EMBL" id="TCD53794.1"/>
    </source>
</evidence>
<dbReference type="EMBL" id="RXLP01000026">
    <property type="protein sequence ID" value="TCD53794.1"/>
    <property type="molecule type" value="Genomic_DNA"/>
</dbReference>
<sequence>MKRSLTEREKVTGFPAGYCMSIFGKGIRKAADGDKVYTLKGAKTKFLMLLILCTIAYCANLAFCMQFGGQANEDMRIFACMYAFFAAIFIFIFGWCSTITKNTSSRARVWVVGVLLDIALASFFGALSAGDHELNDIAFVVIPFAITGFVGIFSIDLLSRHVKGIIPIIAIITPVSIIPFWLLSLFFSTFKPGIFVLSAILCVISVFSFAMDLTTMKNFSERGDVDASYEWYTAIVAVFDLFIAIGGASGAGGAVSGKK</sequence>
<keyword evidence="1" id="KW-1133">Transmembrane helix</keyword>
<feature type="transmembrane region" description="Helical" evidence="1">
    <location>
        <begin position="137"/>
        <end position="158"/>
    </location>
</feature>
<comment type="caution">
    <text evidence="2">The sequence shown here is derived from an EMBL/GenBank/DDBJ whole genome shotgun (WGS) entry which is preliminary data.</text>
</comment>
<evidence type="ECO:0000256" key="1">
    <source>
        <dbReference type="SAM" id="Phobius"/>
    </source>
</evidence>
<dbReference type="Proteomes" id="UP000291289">
    <property type="component" value="Unassembled WGS sequence"/>
</dbReference>
<protein>
    <recommendedName>
        <fullName evidence="4">Inhibitor of apoptosis-promoting Bax1</fullName>
    </recommendedName>
</protein>
<name>A0A4R0QNP2_9BIFI</name>
<evidence type="ECO:0008006" key="4">
    <source>
        <dbReference type="Google" id="ProtNLM"/>
    </source>
</evidence>
<feature type="transmembrane region" description="Helical" evidence="1">
    <location>
        <begin position="231"/>
        <end position="255"/>
    </location>
</feature>
<feature type="transmembrane region" description="Helical" evidence="1">
    <location>
        <begin position="46"/>
        <end position="69"/>
    </location>
</feature>
<keyword evidence="3" id="KW-1185">Reference proteome</keyword>
<gene>
    <name evidence="2" type="ORF">EJ419_07450</name>
</gene>